<dbReference type="OrthoDB" id="2281594at2759"/>
<reference evidence="1 2" key="1">
    <citation type="submission" date="2020-12" db="EMBL/GenBank/DDBJ databases">
        <title>Metabolic potential, ecology and presence of endohyphal bacteria is reflected in genomic diversity of Mucoromycotina.</title>
        <authorList>
            <person name="Muszewska A."/>
            <person name="Okrasinska A."/>
            <person name="Steczkiewicz K."/>
            <person name="Drgas O."/>
            <person name="Orlowska M."/>
            <person name="Perlinska-Lenart U."/>
            <person name="Aleksandrzak-Piekarczyk T."/>
            <person name="Szatraj K."/>
            <person name="Zielenkiewicz U."/>
            <person name="Pilsyk S."/>
            <person name="Malc E."/>
            <person name="Mieczkowski P."/>
            <person name="Kruszewska J.S."/>
            <person name="Biernat P."/>
            <person name="Pawlowska J."/>
        </authorList>
    </citation>
    <scope>NUCLEOTIDE SEQUENCE [LARGE SCALE GENOMIC DNA]</scope>
    <source>
        <strain evidence="1 2">CBS 142.35</strain>
    </source>
</reference>
<dbReference type="Proteomes" id="UP000646827">
    <property type="component" value="Unassembled WGS sequence"/>
</dbReference>
<organism evidence="1 2">
    <name type="scientific">Circinella minor</name>
    <dbReference type="NCBI Taxonomy" id="1195481"/>
    <lineage>
        <taxon>Eukaryota</taxon>
        <taxon>Fungi</taxon>
        <taxon>Fungi incertae sedis</taxon>
        <taxon>Mucoromycota</taxon>
        <taxon>Mucoromycotina</taxon>
        <taxon>Mucoromycetes</taxon>
        <taxon>Mucorales</taxon>
        <taxon>Lichtheimiaceae</taxon>
        <taxon>Circinella</taxon>
    </lineage>
</organism>
<sequence>MEMLVVGLPINVQDRSLKNKAIFIQDIFRMFTENVYAGIVDVTESEAWWNDGVLWPLTKACSRYIRLNIKEQVSFIPGEVPLKTMANIGAGTSAAPYLAD</sequence>
<dbReference type="EMBL" id="JAEPRB010000014">
    <property type="protein sequence ID" value="KAG2226737.1"/>
    <property type="molecule type" value="Genomic_DNA"/>
</dbReference>
<proteinExistence type="predicted"/>
<evidence type="ECO:0000313" key="1">
    <source>
        <dbReference type="EMBL" id="KAG2226737.1"/>
    </source>
</evidence>
<name>A0A8H7SEL0_9FUNG</name>
<protein>
    <submittedName>
        <fullName evidence="1">Uncharacterized protein</fullName>
    </submittedName>
</protein>
<accession>A0A8H7SEL0</accession>
<comment type="caution">
    <text evidence="1">The sequence shown here is derived from an EMBL/GenBank/DDBJ whole genome shotgun (WGS) entry which is preliminary data.</text>
</comment>
<keyword evidence="2" id="KW-1185">Reference proteome</keyword>
<gene>
    <name evidence="1" type="ORF">INT45_001084</name>
</gene>
<evidence type="ECO:0000313" key="2">
    <source>
        <dbReference type="Proteomes" id="UP000646827"/>
    </source>
</evidence>
<dbReference type="AlphaFoldDB" id="A0A8H7SEL0"/>